<dbReference type="Gene3D" id="2.40.170.20">
    <property type="entry name" value="TonB-dependent receptor, beta-barrel domain"/>
    <property type="match status" value="1"/>
</dbReference>
<keyword evidence="5 7" id="KW-0472">Membrane</keyword>
<keyword evidence="10" id="KW-0675">Receptor</keyword>
<gene>
    <name evidence="10" type="ORF">WMO46_14805</name>
</gene>
<evidence type="ECO:0000256" key="2">
    <source>
        <dbReference type="ARBA" id="ARBA00022448"/>
    </source>
</evidence>
<feature type="chain" id="PRO_5045767451" evidence="8">
    <location>
        <begin position="23"/>
        <end position="1004"/>
    </location>
</feature>
<keyword evidence="11" id="KW-1185">Reference proteome</keyword>
<sequence length="1004" mass="112291">MKKYILIFIFALIHGFTAGLQAQGIAVSGKVSDKNGQELVGVAVIETGTNHATVSAADGSYKLTVSGKNARLEFRMLGYIPQEITVGSRTAIDIILEEEALNINEVVVVGYGTQKRATVVGSISTADASAIQKTGTTNLTQAIGGRVSGVFTRNPGGRPGEDNANVYIRGTASYNSGANSPLVLVDGVEREYAQIDPEDIENFSVLKDASATAVYGVRGANGVILITTKRGLTSKPEVSFRASFTASTPTRLPDKLGSYDYARLRNEALMNVGLDPEYSAYDLEMFRTKASPYTHPDNDYIHDMLKNAAFKQQYSLVVRGGSSFMRYYVSAGYANDDGIYKNFNNGKYDTNVYFRRYALRANLDFNVTKTTTVGVDLAGRLEERHNNGAGDELFQHLVRTPPDYFNYVNPDGSIGGHLNLTNPYMALSRCGYFHSKTNKFESVIRLNQQLEFITKGLSARGMFSYISSMRSRRDLYERPATYYYTKEGTYELVREEEPITIRTGSGNGPFRRDFVVEAALNYNRTFGDHAVTALLAFNRQEIQSDATLPIGYINYVGRVTYAYKNKYLAEFNAGYNGSMQFSKDKRYGFFPAVSAGWVLSEEGFWGKSAKAFSYMKLRASFGQVGNDRIGSDKYYYLQTYPQLGSNRPSFGETNNPENRIYEGKEGNTEVGWERANKFNVGVDLKFFDNKLSFTGDYFHERRHGILDYDGTISYIYGMMAPNDGSKGFPPANIGEVVNRGFEIDLGYNGLVNKFRYYIRGNLSFARNKVVECGESPVTYPWLSKVGRPIGQRFGLIADGFYNTEEEIDALPSGFTDRPKLGDIKYRDINGDGKTDNYDVVPIGRTQVPEIIYGFTVGGNWRNLDFELFFQGATNSDIYVNGYGYWEFQGISGAMHHHLGRWTPENKEHATYPSLSPSTSEQNHRFSTFWLKDGSYLRLKNIQIGYTLPQRISKKVGMSNLRFYVTATNLFTFSEFKEYDPESNDGDGSAYPVMKYFGGGVSLKF</sequence>
<dbReference type="InterPro" id="IPR036942">
    <property type="entry name" value="Beta-barrel_TonB_sf"/>
</dbReference>
<dbReference type="PROSITE" id="PS52016">
    <property type="entry name" value="TONB_DEPENDENT_REC_3"/>
    <property type="match status" value="1"/>
</dbReference>
<dbReference type="Pfam" id="PF13715">
    <property type="entry name" value="CarbopepD_reg_2"/>
    <property type="match status" value="1"/>
</dbReference>
<reference evidence="10 11" key="1">
    <citation type="submission" date="2024-03" db="EMBL/GenBank/DDBJ databases">
        <title>Human intestinal bacterial collection.</title>
        <authorList>
            <person name="Pauvert C."/>
            <person name="Hitch T.C.A."/>
            <person name="Clavel T."/>
        </authorList>
    </citation>
    <scope>NUCLEOTIDE SEQUENCE [LARGE SCALE GENOMIC DNA]</scope>
    <source>
        <strain evidence="10 11">CLA-KB-H122</strain>
    </source>
</reference>
<protein>
    <submittedName>
        <fullName evidence="10">TonB-dependent receptor</fullName>
    </submittedName>
</protein>
<keyword evidence="3 7" id="KW-1134">Transmembrane beta strand</keyword>
<evidence type="ECO:0000313" key="10">
    <source>
        <dbReference type="EMBL" id="MEQ2546214.1"/>
    </source>
</evidence>
<dbReference type="RefSeq" id="WP_276716336.1">
    <property type="nucleotide sequence ID" value="NZ_JBBMFL010000025.1"/>
</dbReference>
<dbReference type="Proteomes" id="UP001460202">
    <property type="component" value="Unassembled WGS sequence"/>
</dbReference>
<keyword evidence="8" id="KW-0732">Signal</keyword>
<organism evidence="10 11">
    <name type="scientific">Alistipes intestinihominis</name>
    <dbReference type="NCBI Taxonomy" id="3133172"/>
    <lineage>
        <taxon>Bacteria</taxon>
        <taxon>Pseudomonadati</taxon>
        <taxon>Bacteroidota</taxon>
        <taxon>Bacteroidia</taxon>
        <taxon>Bacteroidales</taxon>
        <taxon>Rikenellaceae</taxon>
        <taxon>Alistipes</taxon>
    </lineage>
</organism>
<dbReference type="InterPro" id="IPR023997">
    <property type="entry name" value="TonB-dep_OMP_SusC/RagA_CS"/>
</dbReference>
<name>A0ABV1H0M6_9BACT</name>
<dbReference type="NCBIfam" id="TIGR04057">
    <property type="entry name" value="SusC_RagA_signa"/>
    <property type="match status" value="1"/>
</dbReference>
<evidence type="ECO:0000259" key="9">
    <source>
        <dbReference type="Pfam" id="PF07715"/>
    </source>
</evidence>
<keyword evidence="6 7" id="KW-0998">Cell outer membrane</keyword>
<dbReference type="InterPro" id="IPR039426">
    <property type="entry name" value="TonB-dep_rcpt-like"/>
</dbReference>
<keyword evidence="4 7" id="KW-0812">Transmembrane</keyword>
<dbReference type="SUPFAM" id="SSF56935">
    <property type="entry name" value="Porins"/>
    <property type="match status" value="1"/>
</dbReference>
<dbReference type="Pfam" id="PF07715">
    <property type="entry name" value="Plug"/>
    <property type="match status" value="1"/>
</dbReference>
<evidence type="ECO:0000313" key="11">
    <source>
        <dbReference type="Proteomes" id="UP001460202"/>
    </source>
</evidence>
<dbReference type="Gene3D" id="2.60.40.1120">
    <property type="entry name" value="Carboxypeptidase-like, regulatory domain"/>
    <property type="match status" value="1"/>
</dbReference>
<dbReference type="InterPro" id="IPR012910">
    <property type="entry name" value="Plug_dom"/>
</dbReference>
<keyword evidence="2 7" id="KW-0813">Transport</keyword>
<comment type="caution">
    <text evidence="10">The sequence shown here is derived from an EMBL/GenBank/DDBJ whole genome shotgun (WGS) entry which is preliminary data.</text>
</comment>
<evidence type="ECO:0000256" key="4">
    <source>
        <dbReference type="ARBA" id="ARBA00022692"/>
    </source>
</evidence>
<comment type="subcellular location">
    <subcellularLocation>
        <location evidence="1 7">Cell outer membrane</location>
        <topology evidence="1 7">Multi-pass membrane protein</topology>
    </subcellularLocation>
</comment>
<dbReference type="InterPro" id="IPR008969">
    <property type="entry name" value="CarboxyPept-like_regulatory"/>
</dbReference>
<dbReference type="NCBIfam" id="TIGR04056">
    <property type="entry name" value="OMP_RagA_SusC"/>
    <property type="match status" value="1"/>
</dbReference>
<accession>A0ABV1H0M6</accession>
<evidence type="ECO:0000256" key="8">
    <source>
        <dbReference type="SAM" id="SignalP"/>
    </source>
</evidence>
<feature type="domain" description="TonB-dependent receptor plug" evidence="9">
    <location>
        <begin position="118"/>
        <end position="223"/>
    </location>
</feature>
<dbReference type="Gene3D" id="2.170.130.10">
    <property type="entry name" value="TonB-dependent receptor, plug domain"/>
    <property type="match status" value="1"/>
</dbReference>
<evidence type="ECO:0000256" key="7">
    <source>
        <dbReference type="PROSITE-ProRule" id="PRU01360"/>
    </source>
</evidence>
<evidence type="ECO:0000256" key="3">
    <source>
        <dbReference type="ARBA" id="ARBA00022452"/>
    </source>
</evidence>
<evidence type="ECO:0000256" key="1">
    <source>
        <dbReference type="ARBA" id="ARBA00004571"/>
    </source>
</evidence>
<evidence type="ECO:0000256" key="6">
    <source>
        <dbReference type="ARBA" id="ARBA00023237"/>
    </source>
</evidence>
<proteinExistence type="inferred from homology"/>
<dbReference type="InterPro" id="IPR023996">
    <property type="entry name" value="TonB-dep_OMP_SusC/RagA"/>
</dbReference>
<feature type="signal peptide" evidence="8">
    <location>
        <begin position="1"/>
        <end position="22"/>
    </location>
</feature>
<evidence type="ECO:0000256" key="5">
    <source>
        <dbReference type="ARBA" id="ARBA00023136"/>
    </source>
</evidence>
<comment type="similarity">
    <text evidence="7">Belongs to the TonB-dependent receptor family.</text>
</comment>
<dbReference type="SUPFAM" id="SSF49464">
    <property type="entry name" value="Carboxypeptidase regulatory domain-like"/>
    <property type="match status" value="1"/>
</dbReference>
<dbReference type="EMBL" id="JBBMFL010000025">
    <property type="protein sequence ID" value="MEQ2546214.1"/>
    <property type="molecule type" value="Genomic_DNA"/>
</dbReference>
<dbReference type="InterPro" id="IPR037066">
    <property type="entry name" value="Plug_dom_sf"/>
</dbReference>